<protein>
    <submittedName>
        <fullName evidence="6">Signal recognition particle, SRP19 subunit</fullName>
    </submittedName>
</protein>
<feature type="compositionally biased region" description="Low complexity" evidence="5">
    <location>
        <begin position="38"/>
        <end position="68"/>
    </location>
</feature>
<dbReference type="Gene3D" id="3.30.56.30">
    <property type="entry name" value="Signal recognition particle, SRP19-like subunit"/>
    <property type="match status" value="1"/>
</dbReference>
<dbReference type="GO" id="GO:0008312">
    <property type="term" value="F:7S RNA binding"/>
    <property type="evidence" value="ECO:0007669"/>
    <property type="project" value="InterPro"/>
</dbReference>
<dbReference type="Proteomes" id="UP000235672">
    <property type="component" value="Unassembled WGS sequence"/>
</dbReference>
<dbReference type="InterPro" id="IPR002778">
    <property type="entry name" value="Signal_recog_particle_SRP19"/>
</dbReference>
<sequence length="290" mass="30890">MSHARIEEVSDSDPSEGDISDVSDDFDEREILKQRAPANASQSIINPSSIPSTTNTPSSASQSQGQGQTFHTTHDESKYKDFQCIYPVYFDVNRSRAEGRRVGLELAVENPMAREIVNACAKLRLETLFEPSKLHPKDWANPGRVKIKLKGGGNKSIKNKHHLYTLISAHLKANPTTTATASLVRVPGVPPPDPSKEYPKPAVPKGWKMGTILPHYSPGLTGGGVSENFLKDMMAEMQNAGAAAAGGGGMPGMPDMSALQGMMGGMGGAGPSGGGGEAKQKKQKKKVIRA</sequence>
<evidence type="ECO:0000313" key="7">
    <source>
        <dbReference type="Proteomes" id="UP000235672"/>
    </source>
</evidence>
<keyword evidence="4" id="KW-0687">Ribonucleoprotein</keyword>
<reference evidence="6 7" key="1">
    <citation type="submission" date="2016-05" db="EMBL/GenBank/DDBJ databases">
        <title>A degradative enzymes factory behind the ericoid mycorrhizal symbiosis.</title>
        <authorList>
            <consortium name="DOE Joint Genome Institute"/>
            <person name="Martino E."/>
            <person name="Morin E."/>
            <person name="Grelet G."/>
            <person name="Kuo A."/>
            <person name="Kohler A."/>
            <person name="Daghino S."/>
            <person name="Barry K."/>
            <person name="Choi C."/>
            <person name="Cichocki N."/>
            <person name="Clum A."/>
            <person name="Copeland A."/>
            <person name="Hainaut M."/>
            <person name="Haridas S."/>
            <person name="Labutti K."/>
            <person name="Lindquist E."/>
            <person name="Lipzen A."/>
            <person name="Khouja H.-R."/>
            <person name="Murat C."/>
            <person name="Ohm R."/>
            <person name="Olson A."/>
            <person name="Spatafora J."/>
            <person name="Veneault-Fourrey C."/>
            <person name="Henrissat B."/>
            <person name="Grigoriev I."/>
            <person name="Martin F."/>
            <person name="Perotto S."/>
        </authorList>
    </citation>
    <scope>NUCLEOTIDE SEQUENCE [LARGE SCALE GENOMIC DNA]</scope>
    <source>
        <strain evidence="6 7">UAMH 7357</strain>
    </source>
</reference>
<gene>
    <name evidence="6" type="ORF">NA56DRAFT_586126</name>
</gene>
<dbReference type="GO" id="GO:0005786">
    <property type="term" value="C:signal recognition particle, endoplasmic reticulum targeting"/>
    <property type="evidence" value="ECO:0007669"/>
    <property type="project" value="UniProtKB-KW"/>
</dbReference>
<dbReference type="GO" id="GO:0006617">
    <property type="term" value="P:SRP-dependent cotranslational protein targeting to membrane, signal sequence recognition"/>
    <property type="evidence" value="ECO:0007669"/>
    <property type="project" value="TreeGrafter"/>
</dbReference>
<dbReference type="STRING" id="1745343.A0A2J6PGK5"/>
<keyword evidence="3" id="KW-0733">Signal recognition particle</keyword>
<dbReference type="FunFam" id="3.30.56.30:FF:000003">
    <property type="entry name" value="Signal recognition particle SEC65 subunit"/>
    <property type="match status" value="1"/>
</dbReference>
<feature type="region of interest" description="Disordered" evidence="5">
    <location>
        <begin position="1"/>
        <end position="74"/>
    </location>
</feature>
<comment type="subcellular location">
    <subcellularLocation>
        <location evidence="1">Cytoplasm</location>
    </subcellularLocation>
</comment>
<dbReference type="OrthoDB" id="2190947at2759"/>
<evidence type="ECO:0000313" key="6">
    <source>
        <dbReference type="EMBL" id="PMD13154.1"/>
    </source>
</evidence>
<name>A0A2J6PGK5_9HELO</name>
<keyword evidence="2" id="KW-0963">Cytoplasm</keyword>
<keyword evidence="7" id="KW-1185">Reference proteome</keyword>
<dbReference type="PANTHER" id="PTHR17453:SF0">
    <property type="entry name" value="SIGNAL RECOGNITION PARTICLE 19 KDA PROTEIN"/>
    <property type="match status" value="1"/>
</dbReference>
<evidence type="ECO:0000256" key="3">
    <source>
        <dbReference type="ARBA" id="ARBA00023135"/>
    </source>
</evidence>
<evidence type="ECO:0000256" key="5">
    <source>
        <dbReference type="SAM" id="MobiDB-lite"/>
    </source>
</evidence>
<dbReference type="PANTHER" id="PTHR17453">
    <property type="entry name" value="SIGNAL RECOGNITION PARTICLE 19 KD PROTEIN"/>
    <property type="match status" value="1"/>
</dbReference>
<feature type="compositionally biased region" description="Acidic residues" evidence="5">
    <location>
        <begin position="9"/>
        <end position="28"/>
    </location>
</feature>
<evidence type="ECO:0000256" key="4">
    <source>
        <dbReference type="ARBA" id="ARBA00023274"/>
    </source>
</evidence>
<accession>A0A2J6PGK5</accession>
<dbReference type="InterPro" id="IPR036521">
    <property type="entry name" value="SRP19-like_sf"/>
</dbReference>
<proteinExistence type="predicted"/>
<feature type="region of interest" description="Disordered" evidence="5">
    <location>
        <begin position="262"/>
        <end position="290"/>
    </location>
</feature>
<dbReference type="AlphaFoldDB" id="A0A2J6PGK5"/>
<organism evidence="6 7">
    <name type="scientific">Hyaloscypha hepaticicola</name>
    <dbReference type="NCBI Taxonomy" id="2082293"/>
    <lineage>
        <taxon>Eukaryota</taxon>
        <taxon>Fungi</taxon>
        <taxon>Dikarya</taxon>
        <taxon>Ascomycota</taxon>
        <taxon>Pezizomycotina</taxon>
        <taxon>Leotiomycetes</taxon>
        <taxon>Helotiales</taxon>
        <taxon>Hyaloscyphaceae</taxon>
        <taxon>Hyaloscypha</taxon>
    </lineage>
</organism>
<evidence type="ECO:0000256" key="1">
    <source>
        <dbReference type="ARBA" id="ARBA00004496"/>
    </source>
</evidence>
<dbReference type="EMBL" id="KZ613535">
    <property type="protein sequence ID" value="PMD13154.1"/>
    <property type="molecule type" value="Genomic_DNA"/>
</dbReference>
<dbReference type="SUPFAM" id="SSF69695">
    <property type="entry name" value="SRP19"/>
    <property type="match status" value="1"/>
</dbReference>
<evidence type="ECO:0000256" key="2">
    <source>
        <dbReference type="ARBA" id="ARBA00022490"/>
    </source>
</evidence>
<dbReference type="Pfam" id="PF01922">
    <property type="entry name" value="SRP19"/>
    <property type="match status" value="1"/>
</dbReference>
<feature type="compositionally biased region" description="Basic residues" evidence="5">
    <location>
        <begin position="281"/>
        <end position="290"/>
    </location>
</feature>
<feature type="compositionally biased region" description="Gly residues" evidence="5">
    <location>
        <begin position="262"/>
        <end position="277"/>
    </location>
</feature>